<dbReference type="Pfam" id="PF06022">
    <property type="entry name" value="Cir_Bir_Yir"/>
    <property type="match status" value="1"/>
</dbReference>
<feature type="non-terminal residue" evidence="2">
    <location>
        <position position="440"/>
    </location>
</feature>
<feature type="compositionally biased region" description="Basic and acidic residues" evidence="1">
    <location>
        <begin position="314"/>
        <end position="324"/>
    </location>
</feature>
<feature type="compositionally biased region" description="Basic and acidic residues" evidence="1">
    <location>
        <begin position="387"/>
        <end position="414"/>
    </location>
</feature>
<dbReference type="InterPro" id="IPR006477">
    <property type="entry name" value="Yir_bir_cir"/>
</dbReference>
<gene>
    <name evidence="2" type="ORF">PCHDK_000500000</name>
</gene>
<dbReference type="Proteomes" id="UP000195879">
    <property type="component" value="Unassembled WGS sequence"/>
</dbReference>
<reference evidence="2 3" key="1">
    <citation type="submission" date="2016-08" db="EMBL/GenBank/DDBJ databases">
        <authorList>
            <consortium name="Pathogen Informatics"/>
        </authorList>
    </citation>
    <scope>NUCLEOTIDE SEQUENCE [LARGE SCALE GENOMIC DNA]</scope>
    <source>
        <strain evidence="2 3">DK</strain>
    </source>
</reference>
<feature type="compositionally biased region" description="Basic and acidic residues" evidence="1">
    <location>
        <begin position="354"/>
        <end position="372"/>
    </location>
</feature>
<sequence length="440" mass="49000">MSKHKQMCKLLLEGDSYFNDENVDTQKINEDVIIKSYCRNGGCKTNEEHINALAAYIFMKFKDSIKRKSKYNDYDECLLMWVSDKLYKMHLKSIGKKNVKDYIDGTTLNQAYEKYLKNHKGILDYWTLFDMIKDLKEANLKYMSEFYKLLNLICKLITGYNNRSESKKIYKYPADCSFQYKTLYLNISECKPYLNLLNKLKGIYDDFSSFIKKNSSNSKLATKLKKLTPKDKEEMEAVRGFKTYNFSGSQCKLPKKKKKTGKPSLQPSNQLKDSKHETPSTQKPKLQSSPEPASAPPSPKEPQPETQQSSSTKSPEDPPAKLELHSSSQESQELGKNNQNTLTDSGKETGGSKSETKGLEIENEKKNGEAKELGTPSGGKGNQVNGGDRENSEPGGADTEKSGSEDGSADKVSETGDPVNGKGTSKDGTGGDQGSPGSGT</sequence>
<feature type="region of interest" description="Disordered" evidence="1">
    <location>
        <begin position="252"/>
        <end position="440"/>
    </location>
</feature>
<evidence type="ECO:0000256" key="1">
    <source>
        <dbReference type="SAM" id="MobiDB-lite"/>
    </source>
</evidence>
<feature type="compositionally biased region" description="Polar residues" evidence="1">
    <location>
        <begin position="335"/>
        <end position="344"/>
    </location>
</feature>
<protein>
    <submittedName>
        <fullName evidence="2">CIR protein</fullName>
    </submittedName>
</protein>
<proteinExistence type="predicted"/>
<feature type="compositionally biased region" description="Low complexity" evidence="1">
    <location>
        <begin position="304"/>
        <end position="313"/>
    </location>
</feature>
<feature type="compositionally biased region" description="Gly residues" evidence="1">
    <location>
        <begin position="428"/>
        <end position="440"/>
    </location>
</feature>
<dbReference type="EMBL" id="FMIO01000075">
    <property type="protein sequence ID" value="SCL84861.1"/>
    <property type="molecule type" value="Genomic_DNA"/>
</dbReference>
<evidence type="ECO:0000313" key="3">
    <source>
        <dbReference type="Proteomes" id="UP000195879"/>
    </source>
</evidence>
<organism evidence="2 3">
    <name type="scientific">Plasmodium chabaudi adami</name>
    <dbReference type="NCBI Taxonomy" id="5826"/>
    <lineage>
        <taxon>Eukaryota</taxon>
        <taxon>Sar</taxon>
        <taxon>Alveolata</taxon>
        <taxon>Apicomplexa</taxon>
        <taxon>Aconoidasida</taxon>
        <taxon>Haemosporida</taxon>
        <taxon>Plasmodiidae</taxon>
        <taxon>Plasmodium</taxon>
        <taxon>Plasmodium (Vinckeia)</taxon>
    </lineage>
</organism>
<name>A0A1D3L803_PLACE</name>
<feature type="compositionally biased region" description="Low complexity" evidence="1">
    <location>
        <begin position="325"/>
        <end position="334"/>
    </location>
</feature>
<accession>A0A1D3L803</accession>
<evidence type="ECO:0000313" key="2">
    <source>
        <dbReference type="EMBL" id="SCL84861.1"/>
    </source>
</evidence>
<dbReference type="AlphaFoldDB" id="A0A1D3L803"/>